<dbReference type="SMART" id="SM00332">
    <property type="entry name" value="PP2Cc"/>
    <property type="match status" value="1"/>
</dbReference>
<evidence type="ECO:0000313" key="2">
    <source>
        <dbReference type="EMBL" id="KIP04580.1"/>
    </source>
</evidence>
<proteinExistence type="predicted"/>
<reference evidence="2 3" key="1">
    <citation type="journal article" date="2014" name="PLoS Genet.">
        <title>Analysis of the Phlebiopsis gigantea genome, transcriptome and secretome provides insight into its pioneer colonization strategies of wood.</title>
        <authorList>
            <person name="Hori C."/>
            <person name="Ishida T."/>
            <person name="Igarashi K."/>
            <person name="Samejima M."/>
            <person name="Suzuki H."/>
            <person name="Master E."/>
            <person name="Ferreira P."/>
            <person name="Ruiz-Duenas F.J."/>
            <person name="Held B."/>
            <person name="Canessa P."/>
            <person name="Larrondo L.F."/>
            <person name="Schmoll M."/>
            <person name="Druzhinina I.S."/>
            <person name="Kubicek C.P."/>
            <person name="Gaskell J.A."/>
            <person name="Kersten P."/>
            <person name="St John F."/>
            <person name="Glasner J."/>
            <person name="Sabat G."/>
            <person name="Splinter BonDurant S."/>
            <person name="Syed K."/>
            <person name="Yadav J."/>
            <person name="Mgbeahuruike A.C."/>
            <person name="Kovalchuk A."/>
            <person name="Asiegbu F.O."/>
            <person name="Lackner G."/>
            <person name="Hoffmeister D."/>
            <person name="Rencoret J."/>
            <person name="Gutierrez A."/>
            <person name="Sun H."/>
            <person name="Lindquist E."/>
            <person name="Barry K."/>
            <person name="Riley R."/>
            <person name="Grigoriev I.V."/>
            <person name="Henrissat B."/>
            <person name="Kues U."/>
            <person name="Berka R.M."/>
            <person name="Martinez A.T."/>
            <person name="Covert S.F."/>
            <person name="Blanchette R.A."/>
            <person name="Cullen D."/>
        </authorList>
    </citation>
    <scope>NUCLEOTIDE SEQUENCE [LARGE SCALE GENOMIC DNA]</scope>
    <source>
        <strain evidence="2 3">11061_1 CR5-6</strain>
    </source>
</reference>
<dbReference type="HOGENOM" id="CLU_021928_1_0_1"/>
<dbReference type="InterPro" id="IPR036457">
    <property type="entry name" value="PPM-type-like_dom_sf"/>
</dbReference>
<dbReference type="InterPro" id="IPR001932">
    <property type="entry name" value="PPM-type_phosphatase-like_dom"/>
</dbReference>
<name>A0A0C3S796_PHLG1</name>
<dbReference type="GO" id="GO:0004741">
    <property type="term" value="F:[pyruvate dehydrogenase (acetyl-transferring)]-phosphatase activity"/>
    <property type="evidence" value="ECO:0007669"/>
    <property type="project" value="TreeGrafter"/>
</dbReference>
<dbReference type="STRING" id="745531.A0A0C3S796"/>
<dbReference type="PROSITE" id="PS51746">
    <property type="entry name" value="PPM_2"/>
    <property type="match status" value="1"/>
</dbReference>
<dbReference type="AlphaFoldDB" id="A0A0C3S796"/>
<dbReference type="CDD" id="cd00143">
    <property type="entry name" value="PP2Cc"/>
    <property type="match status" value="1"/>
</dbReference>
<dbReference type="InterPro" id="IPR015655">
    <property type="entry name" value="PP2C"/>
</dbReference>
<dbReference type="GO" id="GO:0005739">
    <property type="term" value="C:mitochondrion"/>
    <property type="evidence" value="ECO:0007669"/>
    <property type="project" value="TreeGrafter"/>
</dbReference>
<organism evidence="2 3">
    <name type="scientific">Phlebiopsis gigantea (strain 11061_1 CR5-6)</name>
    <name type="common">White-rot fungus</name>
    <name type="synonym">Peniophora gigantea</name>
    <dbReference type="NCBI Taxonomy" id="745531"/>
    <lineage>
        <taxon>Eukaryota</taxon>
        <taxon>Fungi</taxon>
        <taxon>Dikarya</taxon>
        <taxon>Basidiomycota</taxon>
        <taxon>Agaricomycotina</taxon>
        <taxon>Agaricomycetes</taxon>
        <taxon>Polyporales</taxon>
        <taxon>Phanerochaetaceae</taxon>
        <taxon>Phlebiopsis</taxon>
    </lineage>
</organism>
<dbReference type="Proteomes" id="UP000053257">
    <property type="component" value="Unassembled WGS sequence"/>
</dbReference>
<accession>A0A0C3S796</accession>
<evidence type="ECO:0000259" key="1">
    <source>
        <dbReference type="PROSITE" id="PS51746"/>
    </source>
</evidence>
<keyword evidence="3" id="KW-1185">Reference proteome</keyword>
<gene>
    <name evidence="2" type="ORF">PHLGIDRAFT_189436</name>
</gene>
<dbReference type="SUPFAM" id="SSF81606">
    <property type="entry name" value="PP2C-like"/>
    <property type="match status" value="1"/>
</dbReference>
<sequence>MYPAPGTHWSFFGVFDGHNGDTTSKWLGANLFLAARGSLADLYHRVKSALPLGDPTAQEVETALKETFKSVDDVIVTEAAERALRASSHGEAIALLGTAYSGSCATLGFYNSRTRLLHVAATGDSRAVLGRRVTHTDGSGHHYEVHELSVDQNGSNPAEVSRLLSQHPGEPVVKDGRVLGWGVSRAFGNGAYKWDLDIQNRLVEKHLVRPPPAAVKTPPYLTAEPEVTTTRIEPGDFMIMASDGLWEWLTCEDAVGLVGWWLDGRAPDPRVWSTDASAASLSPRELPVRGDHDPEAVRVRTPQSEPRFVNVDANVATHLVRNALGGADEALREKLLSKRAPESRHYRDDISTIVVFFA</sequence>
<dbReference type="Gene3D" id="3.60.40.10">
    <property type="entry name" value="PPM-type phosphatase domain"/>
    <property type="match status" value="1"/>
</dbReference>
<dbReference type="EMBL" id="KN840569">
    <property type="protein sequence ID" value="KIP04580.1"/>
    <property type="molecule type" value="Genomic_DNA"/>
</dbReference>
<protein>
    <recommendedName>
        <fullName evidence="1">PPM-type phosphatase domain-containing protein</fullName>
    </recommendedName>
</protein>
<dbReference type="PANTHER" id="PTHR13832:SF792">
    <property type="entry name" value="GM14286P"/>
    <property type="match status" value="1"/>
</dbReference>
<feature type="domain" description="PPM-type phosphatase" evidence="1">
    <location>
        <begin position="1"/>
        <end position="357"/>
    </location>
</feature>
<evidence type="ECO:0000313" key="3">
    <source>
        <dbReference type="Proteomes" id="UP000053257"/>
    </source>
</evidence>
<dbReference type="Pfam" id="PF00481">
    <property type="entry name" value="PP2C"/>
    <property type="match status" value="1"/>
</dbReference>
<dbReference type="OrthoDB" id="420076at2759"/>
<dbReference type="PANTHER" id="PTHR13832">
    <property type="entry name" value="PROTEIN PHOSPHATASE 2C"/>
    <property type="match status" value="1"/>
</dbReference>